<evidence type="ECO:0000256" key="4">
    <source>
        <dbReference type="ARBA" id="ARBA00022722"/>
    </source>
</evidence>
<evidence type="ECO:0000256" key="7">
    <source>
        <dbReference type="ARBA" id="ARBA00022801"/>
    </source>
</evidence>
<evidence type="ECO:0000256" key="1">
    <source>
        <dbReference type="ARBA" id="ARBA00000077"/>
    </source>
</evidence>
<evidence type="ECO:0000259" key="8">
    <source>
        <dbReference type="PROSITE" id="PS50879"/>
    </source>
</evidence>
<dbReference type="PROSITE" id="PS50879">
    <property type="entry name" value="RNASE_H_1"/>
    <property type="match status" value="1"/>
</dbReference>
<dbReference type="GO" id="GO:0046872">
    <property type="term" value="F:metal ion binding"/>
    <property type="evidence" value="ECO:0007669"/>
    <property type="project" value="UniProtKB-KW"/>
</dbReference>
<dbReference type="SUPFAM" id="SSF53098">
    <property type="entry name" value="Ribonuclease H-like"/>
    <property type="match status" value="1"/>
</dbReference>
<dbReference type="EC" id="3.1.26.4" evidence="3"/>
<gene>
    <name evidence="9" type="ORF">BHE90_016145</name>
</gene>
<sequence length="202" mass="22872">MGLRPHVHCESRTSEWAKDRKFDPSLRYRGDVKLDDVEVGSYDEEWTYVACDEDRLCPHCKWLAPHVDCIVIAVDGACEGNGMTGARAAAGVFVGKTSQYNKSVLLAEPNATNQVAELRAGILALHQVMDIWSKWSGEERLQMVVIKSDSEYLVKGMTERVFKWESNGYLTCKGTLVKNWELFKQLDGLIRNLNELDVEVLF</sequence>
<dbReference type="GO" id="GO:0004523">
    <property type="term" value="F:RNA-DNA hybrid ribonuclease activity"/>
    <property type="evidence" value="ECO:0007669"/>
    <property type="project" value="UniProtKB-EC"/>
</dbReference>
<organism evidence="9 10">
    <name type="scientific">Fusarium euwallaceae</name>
    <dbReference type="NCBI Taxonomy" id="1147111"/>
    <lineage>
        <taxon>Eukaryota</taxon>
        <taxon>Fungi</taxon>
        <taxon>Dikarya</taxon>
        <taxon>Ascomycota</taxon>
        <taxon>Pezizomycotina</taxon>
        <taxon>Sordariomycetes</taxon>
        <taxon>Hypocreomycetidae</taxon>
        <taxon>Hypocreales</taxon>
        <taxon>Nectriaceae</taxon>
        <taxon>Fusarium</taxon>
        <taxon>Fusarium solani species complex</taxon>
    </lineage>
</organism>
<keyword evidence="7" id="KW-0378">Hydrolase</keyword>
<dbReference type="EMBL" id="MIKF01000571">
    <property type="protein sequence ID" value="RTE69471.1"/>
    <property type="molecule type" value="Genomic_DNA"/>
</dbReference>
<dbReference type="AlphaFoldDB" id="A0A430L135"/>
<dbReference type="CDD" id="cd13934">
    <property type="entry name" value="RNase_H_Dikarya_like"/>
    <property type="match status" value="1"/>
</dbReference>
<dbReference type="GO" id="GO:0043137">
    <property type="term" value="P:DNA replication, removal of RNA primer"/>
    <property type="evidence" value="ECO:0007669"/>
    <property type="project" value="TreeGrafter"/>
</dbReference>
<keyword evidence="5" id="KW-0479">Metal-binding</keyword>
<evidence type="ECO:0000256" key="5">
    <source>
        <dbReference type="ARBA" id="ARBA00022723"/>
    </source>
</evidence>
<comment type="similarity">
    <text evidence="2">Belongs to the RNase H family.</text>
</comment>
<dbReference type="InterPro" id="IPR002156">
    <property type="entry name" value="RNaseH_domain"/>
</dbReference>
<evidence type="ECO:0000313" key="9">
    <source>
        <dbReference type="EMBL" id="RTE69471.1"/>
    </source>
</evidence>
<proteinExistence type="inferred from homology"/>
<dbReference type="InterPro" id="IPR050092">
    <property type="entry name" value="RNase_H"/>
</dbReference>
<reference evidence="9 10" key="1">
    <citation type="submission" date="2017-06" db="EMBL/GenBank/DDBJ databases">
        <title>Comparative genomic analysis of Ambrosia Fusariam Clade fungi.</title>
        <authorList>
            <person name="Stajich J.E."/>
            <person name="Carrillo J."/>
            <person name="Kijimoto T."/>
            <person name="Eskalen A."/>
            <person name="O'Donnell K."/>
            <person name="Kasson M."/>
        </authorList>
    </citation>
    <scope>NUCLEOTIDE SEQUENCE [LARGE SCALE GENOMIC DNA]</scope>
    <source>
        <strain evidence="9 10">UCR1854</strain>
    </source>
</reference>
<dbReference type="InterPro" id="IPR012337">
    <property type="entry name" value="RNaseH-like_sf"/>
</dbReference>
<comment type="catalytic activity">
    <reaction evidence="1">
        <text>Endonucleolytic cleavage to 5'-phosphomonoester.</text>
        <dbReference type="EC" id="3.1.26.4"/>
    </reaction>
</comment>
<dbReference type="PANTHER" id="PTHR10642:SF26">
    <property type="entry name" value="RIBONUCLEASE H1"/>
    <property type="match status" value="1"/>
</dbReference>
<dbReference type="Gene3D" id="3.30.420.10">
    <property type="entry name" value="Ribonuclease H-like superfamily/Ribonuclease H"/>
    <property type="match status" value="1"/>
</dbReference>
<dbReference type="PANTHER" id="PTHR10642">
    <property type="entry name" value="RIBONUCLEASE H1"/>
    <property type="match status" value="1"/>
</dbReference>
<dbReference type="Pfam" id="PF00075">
    <property type="entry name" value="RNase_H"/>
    <property type="match status" value="1"/>
</dbReference>
<name>A0A430L135_9HYPO</name>
<evidence type="ECO:0000256" key="3">
    <source>
        <dbReference type="ARBA" id="ARBA00012180"/>
    </source>
</evidence>
<comment type="caution">
    <text evidence="9">The sequence shown here is derived from an EMBL/GenBank/DDBJ whole genome shotgun (WGS) entry which is preliminary data.</text>
</comment>
<dbReference type="InterPro" id="IPR036397">
    <property type="entry name" value="RNaseH_sf"/>
</dbReference>
<keyword evidence="6" id="KW-0255">Endonuclease</keyword>
<keyword evidence="4" id="KW-0540">Nuclease</keyword>
<keyword evidence="10" id="KW-1185">Reference proteome</keyword>
<accession>A0A430L135</accession>
<evidence type="ECO:0000256" key="6">
    <source>
        <dbReference type="ARBA" id="ARBA00022759"/>
    </source>
</evidence>
<protein>
    <recommendedName>
        <fullName evidence="3">ribonuclease H</fullName>
        <ecNumber evidence="3">3.1.26.4</ecNumber>
    </recommendedName>
</protein>
<feature type="domain" description="RNase H type-1" evidence="8">
    <location>
        <begin position="66"/>
        <end position="202"/>
    </location>
</feature>
<evidence type="ECO:0000313" key="10">
    <source>
        <dbReference type="Proteomes" id="UP000287124"/>
    </source>
</evidence>
<dbReference type="GO" id="GO:0003676">
    <property type="term" value="F:nucleic acid binding"/>
    <property type="evidence" value="ECO:0007669"/>
    <property type="project" value="InterPro"/>
</dbReference>
<evidence type="ECO:0000256" key="2">
    <source>
        <dbReference type="ARBA" id="ARBA00005300"/>
    </source>
</evidence>
<dbReference type="Proteomes" id="UP000287124">
    <property type="component" value="Unassembled WGS sequence"/>
</dbReference>